<dbReference type="SMART" id="SM00857">
    <property type="entry name" value="Resolvase"/>
    <property type="match status" value="1"/>
</dbReference>
<keyword evidence="4" id="KW-0175">Coiled coil</keyword>
<protein>
    <submittedName>
        <fullName evidence="7">Putative Resolvase, N-terminal</fullName>
    </submittedName>
</protein>
<dbReference type="PROSITE" id="PS51736">
    <property type="entry name" value="RECOMBINASES_3"/>
    <property type="match status" value="1"/>
</dbReference>
<dbReference type="GO" id="GO:0003677">
    <property type="term" value="F:DNA binding"/>
    <property type="evidence" value="ECO:0007669"/>
    <property type="project" value="UniProtKB-KW"/>
</dbReference>
<dbReference type="Pfam" id="PF00239">
    <property type="entry name" value="Resolvase"/>
    <property type="match status" value="1"/>
</dbReference>
<evidence type="ECO:0000256" key="1">
    <source>
        <dbReference type="ARBA" id="ARBA00022908"/>
    </source>
</evidence>
<reference evidence="7 8" key="1">
    <citation type="journal article" date="2014" name="Nat. Commun.">
        <title>Klebsormidium flaccidum genome reveals primary factors for plant terrestrial adaptation.</title>
        <authorList>
            <person name="Hori K."/>
            <person name="Maruyama F."/>
            <person name="Fujisawa T."/>
            <person name="Togashi T."/>
            <person name="Yamamoto N."/>
            <person name="Seo M."/>
            <person name="Sato S."/>
            <person name="Yamada T."/>
            <person name="Mori H."/>
            <person name="Tajima N."/>
            <person name="Moriyama T."/>
            <person name="Ikeuchi M."/>
            <person name="Watanabe M."/>
            <person name="Wada H."/>
            <person name="Kobayashi K."/>
            <person name="Saito M."/>
            <person name="Masuda T."/>
            <person name="Sasaki-Sekimoto Y."/>
            <person name="Mashiguchi K."/>
            <person name="Awai K."/>
            <person name="Shimojima M."/>
            <person name="Masuda S."/>
            <person name="Iwai M."/>
            <person name="Nobusawa T."/>
            <person name="Narise T."/>
            <person name="Kondo S."/>
            <person name="Saito H."/>
            <person name="Sato R."/>
            <person name="Murakawa M."/>
            <person name="Ihara Y."/>
            <person name="Oshima-Yamada Y."/>
            <person name="Ohtaka K."/>
            <person name="Satoh M."/>
            <person name="Sonobe K."/>
            <person name="Ishii M."/>
            <person name="Ohtani R."/>
            <person name="Kanamori-Sato M."/>
            <person name="Honoki R."/>
            <person name="Miyazaki D."/>
            <person name="Mochizuki H."/>
            <person name="Umetsu J."/>
            <person name="Higashi K."/>
            <person name="Shibata D."/>
            <person name="Kamiya Y."/>
            <person name="Sato N."/>
            <person name="Nakamura Y."/>
            <person name="Tabata S."/>
            <person name="Ida S."/>
            <person name="Kurokawa K."/>
            <person name="Ohta H."/>
        </authorList>
    </citation>
    <scope>NUCLEOTIDE SEQUENCE [LARGE SCALE GENOMIC DNA]</scope>
    <source>
        <strain evidence="7 8">NIES-2285</strain>
    </source>
</reference>
<keyword evidence="1" id="KW-0229">DNA integration</keyword>
<gene>
    <name evidence="7" type="ORF">KFL_010130030</name>
</gene>
<accession>A0A1Y1IUC3</accession>
<feature type="coiled-coil region" evidence="4">
    <location>
        <begin position="566"/>
        <end position="593"/>
    </location>
</feature>
<dbReference type="EMBL" id="DF237962">
    <property type="protein sequence ID" value="GAQ92436.1"/>
    <property type="molecule type" value="Genomic_DNA"/>
</dbReference>
<evidence type="ECO:0000256" key="2">
    <source>
        <dbReference type="ARBA" id="ARBA00023125"/>
    </source>
</evidence>
<dbReference type="SUPFAM" id="SSF53041">
    <property type="entry name" value="Resolvase-like"/>
    <property type="match status" value="1"/>
</dbReference>
<feature type="region of interest" description="Disordered" evidence="5">
    <location>
        <begin position="283"/>
        <end position="303"/>
    </location>
</feature>
<evidence type="ECO:0000259" key="6">
    <source>
        <dbReference type="PROSITE" id="PS51736"/>
    </source>
</evidence>
<keyword evidence="3" id="KW-0233">DNA recombination</keyword>
<dbReference type="GO" id="GO:0015074">
    <property type="term" value="P:DNA integration"/>
    <property type="evidence" value="ECO:0007669"/>
    <property type="project" value="UniProtKB-KW"/>
</dbReference>
<organism evidence="7 8">
    <name type="scientific">Klebsormidium nitens</name>
    <name type="common">Green alga</name>
    <name type="synonym">Ulothrix nitens</name>
    <dbReference type="NCBI Taxonomy" id="105231"/>
    <lineage>
        <taxon>Eukaryota</taxon>
        <taxon>Viridiplantae</taxon>
        <taxon>Streptophyta</taxon>
        <taxon>Klebsormidiophyceae</taxon>
        <taxon>Klebsormidiales</taxon>
        <taxon>Klebsormidiaceae</taxon>
        <taxon>Klebsormidium</taxon>
    </lineage>
</organism>
<name>A0A1Y1IUC3_KLENI</name>
<dbReference type="PANTHER" id="PTHR36172:SF1">
    <property type="entry name" value="RESOLVASE-RELATED"/>
    <property type="match status" value="1"/>
</dbReference>
<dbReference type="Gene3D" id="3.40.50.1390">
    <property type="entry name" value="Resolvase, N-terminal catalytic domain"/>
    <property type="match status" value="1"/>
</dbReference>
<dbReference type="OrthoDB" id="2429643at2759"/>
<dbReference type="Pfam" id="PF07282">
    <property type="entry name" value="Cas12f1-like_TNB"/>
    <property type="match status" value="1"/>
</dbReference>
<dbReference type="PROSITE" id="PS00397">
    <property type="entry name" value="RECOMBINASES_1"/>
    <property type="match status" value="1"/>
</dbReference>
<keyword evidence="8" id="KW-1185">Reference proteome</keyword>
<proteinExistence type="predicted"/>
<dbReference type="PANTHER" id="PTHR36172">
    <property type="match status" value="1"/>
</dbReference>
<feature type="domain" description="Resolvase/invertase-type recombinase catalytic" evidence="6">
    <location>
        <begin position="139"/>
        <end position="301"/>
    </location>
</feature>
<dbReference type="GO" id="GO:0000150">
    <property type="term" value="F:DNA strand exchange activity"/>
    <property type="evidence" value="ECO:0007669"/>
    <property type="project" value="InterPro"/>
</dbReference>
<evidence type="ECO:0000256" key="4">
    <source>
        <dbReference type="SAM" id="Coils"/>
    </source>
</evidence>
<dbReference type="AlphaFoldDB" id="A0A1Y1IUC3"/>
<dbReference type="InterPro" id="IPR051491">
    <property type="entry name" value="Recombinase/Transposase-rel"/>
</dbReference>
<sequence>MWWFYLKEEKRTKRPVGVVGSCDTERVVQPQESEKTPELQDIPPGHEKYANVFEKHAERFDDAYDKIREETLCLAKRRRQYSIMLDASSSSFRRAKDHFGVSSSTPRRWANEGKIATKRTAGNHRVFSIPSLEEKETRACIAYCRVSSSKQRDDLQRQRRFLSDQLPRHESVSDVGSGINFERPGLLSILERVLQGRVSEVVVASKDRLCRVHKSGGAIKEAEVALAFPSRCRKIRAFPTGHQRLILRKMVGGCRKLYNETVAMIRDRRLPFANVEAFEEAERRRKTRLEDRKRKKAEDDGSEFEEVHYKGTSHPWMDKVYVKNFLVPEDSDFMKANPYLKEIPKETRQQAVEDAIEAYKAAFSNMAVGNISNFEVGFRKKKDPRWSIAVAFNAVSGSRFWPRKVKDFGELVVAEPRHLRKRYGRELKISKDQLGRYWMVIMNDKGPKATTEEAAKGVEELRESTRENQAGDKPVAAIDPGIRTRHTIYMTDGRLVEVENQDIQRIVRLCRHVDRCISALSKGELAVSKKHLKRNPKASVMALFDHYRPSKKVQGQHVVRLSGEDKNRIRQKMHQLKAKIESLKNEIDDQTVAYLLRECKTVLLPPFDMHSMSTRLHHKTARAMMQWRHGTFKTKLVERAPGRGVRVMIVSEAYTSKTCGACGWLHPSLGHKVFCTADWTAAAPVFKPLQGDGMLRNLSLSGTSLCGADARPGVDNIFCSNDFISKPLTQVQGSGNVTAQGKGRLCVVAKDQRVFCTDSIVQNPVWTKRGDLAIDLAMNESGGICALNPDGTIFCQPDLTSGKWVATNVAEKKNVNLATNIHGTKLCIFNSDKAPAYCHDNVFAGDKAGWYGLAAAGQRFGLEKV</sequence>
<evidence type="ECO:0000256" key="3">
    <source>
        <dbReference type="ARBA" id="ARBA00023172"/>
    </source>
</evidence>
<evidence type="ECO:0000256" key="5">
    <source>
        <dbReference type="SAM" id="MobiDB-lite"/>
    </source>
</evidence>
<dbReference type="InterPro" id="IPR036162">
    <property type="entry name" value="Resolvase-like_N_sf"/>
</dbReference>
<dbReference type="InterPro" id="IPR006118">
    <property type="entry name" value="Recombinase_CS"/>
</dbReference>
<dbReference type="Proteomes" id="UP000054558">
    <property type="component" value="Unassembled WGS sequence"/>
</dbReference>
<keyword evidence="2" id="KW-0238">DNA-binding</keyword>
<dbReference type="InterPro" id="IPR006119">
    <property type="entry name" value="Resolv_N"/>
</dbReference>
<evidence type="ECO:0000313" key="8">
    <source>
        <dbReference type="Proteomes" id="UP000054558"/>
    </source>
</evidence>
<dbReference type="Gene3D" id="1.10.1660.10">
    <property type="match status" value="1"/>
</dbReference>
<dbReference type="InterPro" id="IPR010095">
    <property type="entry name" value="Cas12f1-like_TNB"/>
</dbReference>
<evidence type="ECO:0000313" key="7">
    <source>
        <dbReference type="EMBL" id="GAQ92436.1"/>
    </source>
</evidence>